<reference evidence="4" key="1">
    <citation type="journal article" date="2015" name="MBio">
        <title>Genome-Resolved Metagenomic Analysis Reveals Roles for Candidate Phyla and Other Microbial Community Members in Biogeochemical Transformations in Oil Reservoirs.</title>
        <authorList>
            <person name="Hu P."/>
            <person name="Tom L."/>
            <person name="Singh A."/>
            <person name="Thomas B.C."/>
            <person name="Baker B.J."/>
            <person name="Piceno Y.M."/>
            <person name="Andersen G.L."/>
            <person name="Banfield J.F."/>
        </authorList>
    </citation>
    <scope>NUCLEOTIDE SEQUENCE [LARGE SCALE GENOMIC DNA]</scope>
</reference>
<organism evidence="3 4">
    <name type="scientific">Mesotoga prima</name>
    <dbReference type="NCBI Taxonomy" id="1184387"/>
    <lineage>
        <taxon>Bacteria</taxon>
        <taxon>Thermotogati</taxon>
        <taxon>Thermotogota</taxon>
        <taxon>Thermotogae</taxon>
        <taxon>Kosmotogales</taxon>
        <taxon>Kosmotogaceae</taxon>
        <taxon>Mesotoga</taxon>
    </lineage>
</organism>
<comment type="caution">
    <text evidence="3">The sequence shown here is derived from an EMBL/GenBank/DDBJ whole genome shotgun (WGS) entry which is preliminary data.</text>
</comment>
<dbReference type="InterPro" id="IPR006674">
    <property type="entry name" value="HD_domain"/>
</dbReference>
<dbReference type="PROSITE" id="PS51831">
    <property type="entry name" value="HD"/>
    <property type="match status" value="1"/>
</dbReference>
<dbReference type="InterPro" id="IPR014710">
    <property type="entry name" value="RmlC-like_jellyroll"/>
</dbReference>
<dbReference type="PANTHER" id="PTHR43155">
    <property type="entry name" value="CYCLIC DI-GMP PHOSPHODIESTERASE PA4108-RELATED"/>
    <property type="match status" value="1"/>
</dbReference>
<dbReference type="PANTHER" id="PTHR43155:SF2">
    <property type="entry name" value="CYCLIC DI-GMP PHOSPHODIESTERASE PA4108"/>
    <property type="match status" value="1"/>
</dbReference>
<dbReference type="SUPFAM" id="SSF51182">
    <property type="entry name" value="RmlC-like cupins"/>
    <property type="match status" value="1"/>
</dbReference>
<dbReference type="PROSITE" id="PS51832">
    <property type="entry name" value="HD_GYP"/>
    <property type="match status" value="1"/>
</dbReference>
<evidence type="ECO:0000313" key="3">
    <source>
        <dbReference type="EMBL" id="KUK81650.1"/>
    </source>
</evidence>
<proteinExistence type="predicted"/>
<protein>
    <submittedName>
        <fullName evidence="3">Metal dependent phosphohydrolase</fullName>
    </submittedName>
</protein>
<dbReference type="InterPro" id="IPR037522">
    <property type="entry name" value="HD_GYP_dom"/>
</dbReference>
<dbReference type="InterPro" id="IPR011051">
    <property type="entry name" value="RmlC_Cupin_sf"/>
</dbReference>
<name>A0A101HRC8_9BACT</name>
<dbReference type="Pfam" id="PF13487">
    <property type="entry name" value="HD_5"/>
    <property type="match status" value="1"/>
</dbReference>
<keyword evidence="3" id="KW-0378">Hydrolase</keyword>
<sequence length="300" mass="33525">MEGFKVCKSNEAIETVVQKNSSLSLLAHGDGVEISVYELKSGVVTFLDTFAGGDLLEFYYVIEGRISCNFSDEEVHLGHGDYFYAHNLKAPVELKPQTDVKLLHISSRPLFKHISKNISVMKSILSQVEIKDSYTHGHGKRVRDVSLAIARKLGVPPEKQENIAMGALFHDIGKIEIEDSILKKPSRLTKEEFERIKLHPVFGCQMVKNSFLEDTHDIIRHHHERVNGSGYPDGLKGDEISLEARIVAVADSFDAMTSRRPYRDAMSCKGALEELKSQAGTQYDPEIVNALESCIREGLV</sequence>
<accession>A0A101HRC8</accession>
<evidence type="ECO:0000259" key="1">
    <source>
        <dbReference type="PROSITE" id="PS51831"/>
    </source>
</evidence>
<evidence type="ECO:0000313" key="4">
    <source>
        <dbReference type="Proteomes" id="UP000054092"/>
    </source>
</evidence>
<dbReference type="Gene3D" id="1.10.3210.10">
    <property type="entry name" value="Hypothetical protein af1432"/>
    <property type="match status" value="1"/>
</dbReference>
<dbReference type="InterPro" id="IPR006675">
    <property type="entry name" value="HDIG_dom"/>
</dbReference>
<dbReference type="GO" id="GO:0016787">
    <property type="term" value="F:hydrolase activity"/>
    <property type="evidence" value="ECO:0007669"/>
    <property type="project" value="UniProtKB-KW"/>
</dbReference>
<feature type="domain" description="HD-GYP" evidence="2">
    <location>
        <begin position="113"/>
        <end position="300"/>
    </location>
</feature>
<dbReference type="InterPro" id="IPR003607">
    <property type="entry name" value="HD/PDEase_dom"/>
</dbReference>
<dbReference type="NCBIfam" id="TIGR00277">
    <property type="entry name" value="HDIG"/>
    <property type="match status" value="1"/>
</dbReference>
<dbReference type="Proteomes" id="UP000054092">
    <property type="component" value="Unassembled WGS sequence"/>
</dbReference>
<dbReference type="EMBL" id="LGGP01000043">
    <property type="protein sequence ID" value="KUK81650.1"/>
    <property type="molecule type" value="Genomic_DNA"/>
</dbReference>
<dbReference type="Gene3D" id="2.60.120.10">
    <property type="entry name" value="Jelly Rolls"/>
    <property type="match status" value="1"/>
</dbReference>
<evidence type="ECO:0000259" key="2">
    <source>
        <dbReference type="PROSITE" id="PS51832"/>
    </source>
</evidence>
<gene>
    <name evidence="3" type="ORF">XD94_0373</name>
</gene>
<dbReference type="SUPFAM" id="SSF109604">
    <property type="entry name" value="HD-domain/PDEase-like"/>
    <property type="match status" value="1"/>
</dbReference>
<feature type="domain" description="HD" evidence="1">
    <location>
        <begin position="135"/>
        <end position="256"/>
    </location>
</feature>
<dbReference type="CDD" id="cd00077">
    <property type="entry name" value="HDc"/>
    <property type="match status" value="1"/>
</dbReference>
<dbReference type="AlphaFoldDB" id="A0A101HRC8"/>
<dbReference type="SMART" id="SM00471">
    <property type="entry name" value="HDc"/>
    <property type="match status" value="1"/>
</dbReference>
<dbReference type="PATRIC" id="fig|1184387.3.peg.702"/>